<evidence type="ECO:0000259" key="3">
    <source>
        <dbReference type="Pfam" id="PF24883"/>
    </source>
</evidence>
<dbReference type="Pfam" id="PF00023">
    <property type="entry name" value="Ank"/>
    <property type="match status" value="1"/>
</dbReference>
<dbReference type="InterPro" id="IPR035994">
    <property type="entry name" value="Nucleoside_phosphorylase_sf"/>
</dbReference>
<dbReference type="PROSITE" id="PS50297">
    <property type="entry name" value="ANK_REP_REGION"/>
    <property type="match status" value="5"/>
</dbReference>
<dbReference type="InterPro" id="IPR056884">
    <property type="entry name" value="NPHP3-like_N"/>
</dbReference>
<keyword evidence="5" id="KW-1185">Reference proteome</keyword>
<evidence type="ECO:0000256" key="1">
    <source>
        <dbReference type="ARBA" id="ARBA00022737"/>
    </source>
</evidence>
<dbReference type="Gene3D" id="1.25.40.20">
    <property type="entry name" value="Ankyrin repeat-containing domain"/>
    <property type="match status" value="2"/>
</dbReference>
<dbReference type="SUPFAM" id="SSF52540">
    <property type="entry name" value="P-loop containing nucleoside triphosphate hydrolases"/>
    <property type="match status" value="1"/>
</dbReference>
<dbReference type="InterPro" id="IPR002110">
    <property type="entry name" value="Ankyrin_rpt"/>
</dbReference>
<dbReference type="OrthoDB" id="1577640at2759"/>
<dbReference type="InterPro" id="IPR052391">
    <property type="entry name" value="E3_Ligase-Neurotoxin"/>
</dbReference>
<dbReference type="AlphaFoldDB" id="A0A9N8K3I8"/>
<dbReference type="Pfam" id="PF24883">
    <property type="entry name" value="NPHP3_N"/>
    <property type="match status" value="1"/>
</dbReference>
<evidence type="ECO:0000256" key="2">
    <source>
        <dbReference type="PROSITE-ProRule" id="PRU00023"/>
    </source>
</evidence>
<dbReference type="GO" id="GO:0003824">
    <property type="term" value="F:catalytic activity"/>
    <property type="evidence" value="ECO:0007669"/>
    <property type="project" value="InterPro"/>
</dbReference>
<dbReference type="PROSITE" id="PS50088">
    <property type="entry name" value="ANK_REPEAT"/>
    <property type="match status" value="7"/>
</dbReference>
<accession>A0A9N8K3I8</accession>
<comment type="caution">
    <text evidence="4">The sequence shown here is derived from an EMBL/GenBank/DDBJ whole genome shotgun (WGS) entry which is preliminary data.</text>
</comment>
<dbReference type="SMART" id="SM00248">
    <property type="entry name" value="ANK"/>
    <property type="match status" value="11"/>
</dbReference>
<dbReference type="InterPro" id="IPR027417">
    <property type="entry name" value="P-loop_NTPase"/>
</dbReference>
<dbReference type="EMBL" id="CAIJEO010000009">
    <property type="protein sequence ID" value="CAD0098231.1"/>
    <property type="molecule type" value="Genomic_DNA"/>
</dbReference>
<feature type="repeat" description="ANK" evidence="2">
    <location>
        <begin position="998"/>
        <end position="1030"/>
    </location>
</feature>
<proteinExistence type="predicted"/>
<reference evidence="4" key="1">
    <citation type="submission" date="2020-06" db="EMBL/GenBank/DDBJ databases">
        <authorList>
            <person name="Onetto C."/>
        </authorList>
    </citation>
    <scope>NUCLEOTIDE SEQUENCE</scope>
</reference>
<feature type="repeat" description="ANK" evidence="2">
    <location>
        <begin position="1102"/>
        <end position="1131"/>
    </location>
</feature>
<keyword evidence="2" id="KW-0040">ANK repeat</keyword>
<feature type="domain" description="Nephrocystin 3-like N-terminal" evidence="3">
    <location>
        <begin position="305"/>
        <end position="468"/>
    </location>
</feature>
<feature type="repeat" description="ANK" evidence="2">
    <location>
        <begin position="797"/>
        <end position="829"/>
    </location>
</feature>
<sequence>MGNNSAASVVVQMRNTFRSVYFCLVVGIGGGVPTICENIPIRLGDVVVSTPTGNHSGAIQYDHGKAKSGGFERTGCLQSPPTVLLNAANKLAVCRDTTEEGDPLAKNLERIDISKGDLQKYKFPGREKDHLYSPFCLHADASKSCVECGCDASQRISRNDDNKRVQDEARLVVHHGTIASGELVLKDGYLRDILAKQHNILCFEMEAAGALNDCPCLVIRGISDYCDSHKNNMWHGFAAAAAASYARQLFFYMPLYEVKMKAKLSNADLQMAHKEAKRTAILNWLSLTDFTSQQAQLNSSRHSKTGEWLLRSTEFRRWLETTKQILFCTGKPGAGKTVMTSMVIDDLQRKFQGRSDIGIAYIYCNFEQHDEQRTDRLLAGLLKQLVQRIPVTPQCVEDLYHDSKEHKQNGPLAQELVNPIVTAISSFKKTFIILDALDECQSSSNSMLLKALFDIHHQTAANIFVTSRRVSHIERAFVDCVSIDIRARPEDLTEYIDARLEELQEFVQDRPDLQNSVRDTIINAADGVFLFARIQMDQLRDCLTPNSLKSSLQGIPSGPGAYADMYDKTLKIVEDQSEIKRNLAFNVLSWMFYSKRTLTTLELLTAVAIEIGVPHLNQENIRGACPSDEAYNQRLVENPFFDYAAWYWADHVRENSLQEDEVVTRLVLQQENMAAVAQAKMSRILRSYQPGYSQKFLGSMKVGHVIARFGLDITLKRLLESGMHPDVKDKWGRTALYHAAIEGHGDVIEMLLQNKANVNAQGGPHGNALRAASHNGHYEVVKILLDHKADVNLPAADSITALRAAIVMDRQDVVRLLLERGANVNPREPGIDTPLTTSINHDRRDISKTLLDNGANPNGVDGTKLDPPLVIASRMHRLHIVKLLLEAGAAIDKTSGRGITPLAAAAGKGHFAVVKVLLDRRPKVDMLVGDTKTTVLLMVSGLGFVKHAETLLDAGASVNLPAGTTEKTPLIAAAEAGRIEVVKLLIDRRADVNAQDMSSMSALHHAATKGHIEIVKVLVQAGSSISNTDRIGRDAIMCASGHARGHSRTHFPTTVQYLLDHRGDCSKEKQLYTASWLNRADLVASLLGQGVDVNARGGFYGSPLYAAAFQGHRKTVDVLLAHKADVNRRGENMGTPLLIATEFGFLDLVKSSSAPARTSTQLIAWGGQHFTSRLHMLPTWNFGTF</sequence>
<dbReference type="PRINTS" id="PR01415">
    <property type="entry name" value="ANKYRIN"/>
</dbReference>
<feature type="repeat" description="ANK" evidence="2">
    <location>
        <begin position="764"/>
        <end position="796"/>
    </location>
</feature>
<dbReference type="GO" id="GO:0009116">
    <property type="term" value="P:nucleoside metabolic process"/>
    <property type="evidence" value="ECO:0007669"/>
    <property type="project" value="InterPro"/>
</dbReference>
<dbReference type="Pfam" id="PF12796">
    <property type="entry name" value="Ank_2"/>
    <property type="match status" value="4"/>
</dbReference>
<evidence type="ECO:0000313" key="5">
    <source>
        <dbReference type="Proteomes" id="UP000714618"/>
    </source>
</evidence>
<keyword evidence="1" id="KW-0677">Repeat</keyword>
<evidence type="ECO:0000313" key="4">
    <source>
        <dbReference type="EMBL" id="CAD0098231.1"/>
    </source>
</evidence>
<dbReference type="Gene3D" id="3.40.50.1580">
    <property type="entry name" value="Nucleoside phosphorylase domain"/>
    <property type="match status" value="1"/>
</dbReference>
<dbReference type="SUPFAM" id="SSF53167">
    <property type="entry name" value="Purine and uridine phosphorylases"/>
    <property type="match status" value="1"/>
</dbReference>
<dbReference type="Gene3D" id="3.40.50.300">
    <property type="entry name" value="P-loop containing nucleotide triphosphate hydrolases"/>
    <property type="match status" value="1"/>
</dbReference>
<name>A0A9N8K3I8_9PEZI</name>
<feature type="repeat" description="ANK" evidence="2">
    <location>
        <begin position="731"/>
        <end position="763"/>
    </location>
</feature>
<gene>
    <name evidence="4" type="ORF">AWRI4233_LOCUS7055</name>
</gene>
<dbReference type="InterPro" id="IPR036770">
    <property type="entry name" value="Ankyrin_rpt-contain_sf"/>
</dbReference>
<dbReference type="Proteomes" id="UP000714618">
    <property type="component" value="Unassembled WGS sequence"/>
</dbReference>
<dbReference type="PANTHER" id="PTHR24133:SF40">
    <property type="entry name" value="ANKYRIN REPEAT DOMAIN 44"/>
    <property type="match status" value="1"/>
</dbReference>
<protein>
    <recommendedName>
        <fullName evidence="3">Nephrocystin 3-like N-terminal domain-containing protein</fullName>
    </recommendedName>
</protein>
<organism evidence="4 5">
    <name type="scientific">Aureobasidium mustum</name>
    <dbReference type="NCBI Taxonomy" id="2773714"/>
    <lineage>
        <taxon>Eukaryota</taxon>
        <taxon>Fungi</taxon>
        <taxon>Dikarya</taxon>
        <taxon>Ascomycota</taxon>
        <taxon>Pezizomycotina</taxon>
        <taxon>Dothideomycetes</taxon>
        <taxon>Dothideomycetidae</taxon>
        <taxon>Dothideales</taxon>
        <taxon>Saccotheciaceae</taxon>
        <taxon>Aureobasidium</taxon>
    </lineage>
</organism>
<feature type="repeat" description="ANK" evidence="2">
    <location>
        <begin position="965"/>
        <end position="997"/>
    </location>
</feature>
<dbReference type="PANTHER" id="PTHR24133">
    <property type="entry name" value="ANKYRIN DOMAIN-CONTAINING"/>
    <property type="match status" value="1"/>
</dbReference>
<feature type="repeat" description="ANK" evidence="2">
    <location>
        <begin position="897"/>
        <end position="929"/>
    </location>
</feature>
<dbReference type="SUPFAM" id="SSF48403">
    <property type="entry name" value="Ankyrin repeat"/>
    <property type="match status" value="2"/>
</dbReference>